<dbReference type="PANTHER" id="PTHR43279:SF1">
    <property type="entry name" value="CATECHOL-2,3-DIOXYGENASE"/>
    <property type="match status" value="1"/>
</dbReference>
<organism evidence="2 3">
    <name type="scientific">Lysinibacillus odysseyi 34hs-1 = NBRC 100172</name>
    <dbReference type="NCBI Taxonomy" id="1220589"/>
    <lineage>
        <taxon>Bacteria</taxon>
        <taxon>Bacillati</taxon>
        <taxon>Bacillota</taxon>
        <taxon>Bacilli</taxon>
        <taxon>Bacillales</taxon>
        <taxon>Bacillaceae</taxon>
        <taxon>Lysinibacillus</taxon>
    </lineage>
</organism>
<dbReference type="eggNOG" id="COG2514">
    <property type="taxonomic scope" value="Bacteria"/>
</dbReference>
<dbReference type="InterPro" id="IPR029068">
    <property type="entry name" value="Glyas_Bleomycin-R_OHBP_Dase"/>
</dbReference>
<dbReference type="Proteomes" id="UP000030437">
    <property type="component" value="Unassembled WGS sequence"/>
</dbReference>
<dbReference type="EMBL" id="JPVP01000059">
    <property type="protein sequence ID" value="KGR82909.1"/>
    <property type="molecule type" value="Genomic_DNA"/>
</dbReference>
<reference evidence="2 3" key="1">
    <citation type="submission" date="2014-02" db="EMBL/GenBank/DDBJ databases">
        <title>Draft genome sequence of Lysinibacillus odysseyi NBRC 100172.</title>
        <authorList>
            <person name="Zhang F."/>
            <person name="Wang G."/>
            <person name="Zhang L."/>
        </authorList>
    </citation>
    <scope>NUCLEOTIDE SEQUENCE [LARGE SCALE GENOMIC DNA]</scope>
    <source>
        <strain evidence="2 3">NBRC 100172</strain>
    </source>
</reference>
<dbReference type="PROSITE" id="PS51819">
    <property type="entry name" value="VOC"/>
    <property type="match status" value="2"/>
</dbReference>
<dbReference type="OrthoDB" id="9792626at2"/>
<keyword evidence="3" id="KW-1185">Reference proteome</keyword>
<feature type="domain" description="VOC" evidence="1">
    <location>
        <begin position="12"/>
        <end position="127"/>
    </location>
</feature>
<dbReference type="Pfam" id="PF00903">
    <property type="entry name" value="Glyoxalase"/>
    <property type="match status" value="2"/>
</dbReference>
<dbReference type="RefSeq" id="WP_036157601.1">
    <property type="nucleotide sequence ID" value="NZ_AVCX01000002.1"/>
</dbReference>
<dbReference type="Gene3D" id="3.10.180.10">
    <property type="entry name" value="2,3-Dihydroxybiphenyl 1,2-Dioxygenase, domain 1"/>
    <property type="match status" value="2"/>
</dbReference>
<name>A0A0A3IDW4_9BACI</name>
<dbReference type="CDD" id="cd16359">
    <property type="entry name" value="VOC_BsCatE_like_C"/>
    <property type="match status" value="1"/>
</dbReference>
<feature type="domain" description="VOC" evidence="1">
    <location>
        <begin position="169"/>
        <end position="292"/>
    </location>
</feature>
<accession>A0A0A3IDW4</accession>
<dbReference type="PANTHER" id="PTHR43279">
    <property type="entry name" value="CATECHOL-2,3-DIOXYGENASE"/>
    <property type="match status" value="1"/>
</dbReference>
<dbReference type="SUPFAM" id="SSF54593">
    <property type="entry name" value="Glyoxalase/Bleomycin resistance protein/Dihydroxybiphenyl dioxygenase"/>
    <property type="match status" value="2"/>
</dbReference>
<evidence type="ECO:0000313" key="2">
    <source>
        <dbReference type="EMBL" id="KGR82909.1"/>
    </source>
</evidence>
<dbReference type="InterPro" id="IPR037523">
    <property type="entry name" value="VOC_core"/>
</dbReference>
<dbReference type="AlphaFoldDB" id="A0A0A3IDW4"/>
<comment type="caution">
    <text evidence="2">The sequence shown here is derived from an EMBL/GenBank/DDBJ whole genome shotgun (WGS) entry which is preliminary data.</text>
</comment>
<proteinExistence type="predicted"/>
<sequence length="294" mass="33167">MATHFHKKPNLYTTHVQLKVSDLKRSVEYYTTIIGFRVLKQTEEIAYLTVDGVSSLISLIEVKDAISPQGFTGLYHFALLLPTRTDLGNIVQHFIQHNIRLGAADHDVSEALYLNDPDGNGIEIYIDRPEQQWTWNRDGLVHMTTEQLNFQSILAEADGKWDGLPTDTVMGHIHLSVSDLEKTEEFYTQVLDYEVVCRYGGQALFVSTGNYHHHIGLNTWQSNGRPALPDDAAGLKSYTVVLKDETYADSVKNKLQSAGYLVEQQTEELLYSSNPLFSTVDPNGIRIFFTIEGN</sequence>
<evidence type="ECO:0000259" key="1">
    <source>
        <dbReference type="PROSITE" id="PS51819"/>
    </source>
</evidence>
<dbReference type="STRING" id="1220589.CD32_18940"/>
<gene>
    <name evidence="2" type="ORF">CD32_18940</name>
</gene>
<dbReference type="InterPro" id="IPR004360">
    <property type="entry name" value="Glyas_Fos-R_dOase_dom"/>
</dbReference>
<protein>
    <submittedName>
        <fullName evidence="2">Glyoxalase</fullName>
    </submittedName>
</protein>
<evidence type="ECO:0000313" key="3">
    <source>
        <dbReference type="Proteomes" id="UP000030437"/>
    </source>
</evidence>